<reference evidence="1" key="1">
    <citation type="submission" date="2021-03" db="EMBL/GenBank/DDBJ databases">
        <title>Evolutionary priming and transition to the ectomycorrhizal habit in an iconic lineage of mushroom-forming fungi: is preadaptation a requirement?</title>
        <authorList>
            <consortium name="DOE Joint Genome Institute"/>
            <person name="Looney B.P."/>
            <person name="Miyauchi S."/>
            <person name="Morin E."/>
            <person name="Drula E."/>
            <person name="Courty P.E."/>
            <person name="Chicoki N."/>
            <person name="Fauchery L."/>
            <person name="Kohler A."/>
            <person name="Kuo A."/>
            <person name="LaButti K."/>
            <person name="Pangilinan J."/>
            <person name="Lipzen A."/>
            <person name="Riley R."/>
            <person name="Andreopoulos W."/>
            <person name="He G."/>
            <person name="Johnson J."/>
            <person name="Barry K.W."/>
            <person name="Grigoriev I.V."/>
            <person name="Nagy L."/>
            <person name="Hibbett D."/>
            <person name="Henrissat B."/>
            <person name="Matheny P.B."/>
            <person name="Labbe J."/>
            <person name="Martin A.F."/>
        </authorList>
    </citation>
    <scope>NUCLEOTIDE SEQUENCE</scope>
    <source>
        <strain evidence="1">BPL698</strain>
    </source>
</reference>
<evidence type="ECO:0000313" key="2">
    <source>
        <dbReference type="Proteomes" id="UP001207468"/>
    </source>
</evidence>
<dbReference type="EMBL" id="JAGFNK010000001">
    <property type="protein sequence ID" value="KAI9513533.1"/>
    <property type="molecule type" value="Genomic_DNA"/>
</dbReference>
<gene>
    <name evidence="1" type="ORF">F5148DRAFT_1156376</name>
</gene>
<comment type="caution">
    <text evidence="1">The sequence shown here is derived from an EMBL/GenBank/DDBJ whole genome shotgun (WGS) entry which is preliminary data.</text>
</comment>
<protein>
    <submittedName>
        <fullName evidence="1">Uncharacterized protein</fullName>
    </submittedName>
</protein>
<name>A0ACC0UPR0_9AGAM</name>
<proteinExistence type="predicted"/>
<keyword evidence="2" id="KW-1185">Reference proteome</keyword>
<organism evidence="1 2">
    <name type="scientific">Russula earlei</name>
    <dbReference type="NCBI Taxonomy" id="71964"/>
    <lineage>
        <taxon>Eukaryota</taxon>
        <taxon>Fungi</taxon>
        <taxon>Dikarya</taxon>
        <taxon>Basidiomycota</taxon>
        <taxon>Agaricomycotina</taxon>
        <taxon>Agaricomycetes</taxon>
        <taxon>Russulales</taxon>
        <taxon>Russulaceae</taxon>
        <taxon>Russula</taxon>
    </lineage>
</organism>
<dbReference type="Proteomes" id="UP001207468">
    <property type="component" value="Unassembled WGS sequence"/>
</dbReference>
<sequence length="156" mass="17770">MCRYYHFRKVSVGLKVIVFVLERPLASLKNTSLSHSLSWVSIVTPMPASNREELTQINADAKNWTWTRGHWHAANDMWKDFADNVRKKQPLKETLDLCNVSSPPTKTMLVRECYRETEDVVWLEVVVNDPDGGVIFTSQPGIGKLLIKRGLVGAHH</sequence>
<accession>A0ACC0UPR0</accession>
<evidence type="ECO:0000313" key="1">
    <source>
        <dbReference type="EMBL" id="KAI9513533.1"/>
    </source>
</evidence>